<comment type="caution">
    <text evidence="1">The sequence shown here is derived from an EMBL/GenBank/DDBJ whole genome shotgun (WGS) entry which is preliminary data.</text>
</comment>
<keyword evidence="2" id="KW-1185">Reference proteome</keyword>
<dbReference type="Proteomes" id="UP001162156">
    <property type="component" value="Unassembled WGS sequence"/>
</dbReference>
<organism evidence="1 2">
    <name type="scientific">Rhamnusium bicolor</name>
    <dbReference type="NCBI Taxonomy" id="1586634"/>
    <lineage>
        <taxon>Eukaryota</taxon>
        <taxon>Metazoa</taxon>
        <taxon>Ecdysozoa</taxon>
        <taxon>Arthropoda</taxon>
        <taxon>Hexapoda</taxon>
        <taxon>Insecta</taxon>
        <taxon>Pterygota</taxon>
        <taxon>Neoptera</taxon>
        <taxon>Endopterygota</taxon>
        <taxon>Coleoptera</taxon>
        <taxon>Polyphaga</taxon>
        <taxon>Cucujiformia</taxon>
        <taxon>Chrysomeloidea</taxon>
        <taxon>Cerambycidae</taxon>
        <taxon>Lepturinae</taxon>
        <taxon>Rhagiini</taxon>
        <taxon>Rhamnusium</taxon>
    </lineage>
</organism>
<dbReference type="InterPro" id="IPR012337">
    <property type="entry name" value="RNaseH-like_sf"/>
</dbReference>
<evidence type="ECO:0000313" key="2">
    <source>
        <dbReference type="Proteomes" id="UP001162156"/>
    </source>
</evidence>
<name>A0AAV8YPG2_9CUCU</name>
<dbReference type="EMBL" id="JANEYF010002007">
    <property type="protein sequence ID" value="KAJ8952627.1"/>
    <property type="molecule type" value="Genomic_DNA"/>
</dbReference>
<evidence type="ECO:0008006" key="3">
    <source>
        <dbReference type="Google" id="ProtNLM"/>
    </source>
</evidence>
<evidence type="ECO:0000313" key="1">
    <source>
        <dbReference type="EMBL" id="KAJ8952627.1"/>
    </source>
</evidence>
<accession>A0AAV8YPG2</accession>
<dbReference type="SUPFAM" id="SSF53098">
    <property type="entry name" value="Ribonuclease H-like"/>
    <property type="match status" value="1"/>
</dbReference>
<gene>
    <name evidence="1" type="ORF">NQ314_007493</name>
</gene>
<proteinExistence type="predicted"/>
<sequence length="80" mass="9772">MWDKKCQIFQKDTIEFWRNLCTLTNFNDEYIFRNIAELALIILCIPHGNADVERIFSNIADIKTKKRNKFQHRFLKLYFE</sequence>
<reference evidence="1" key="1">
    <citation type="journal article" date="2023" name="Insect Mol. Biol.">
        <title>Genome sequencing provides insights into the evolution of gene families encoding plant cell wall-degrading enzymes in longhorned beetles.</title>
        <authorList>
            <person name="Shin N.R."/>
            <person name="Okamura Y."/>
            <person name="Kirsch R."/>
            <person name="Pauchet Y."/>
        </authorList>
    </citation>
    <scope>NUCLEOTIDE SEQUENCE</scope>
    <source>
        <strain evidence="1">RBIC_L_NR</strain>
    </source>
</reference>
<protein>
    <recommendedName>
        <fullName evidence="3">HAT C-terminal dimerisation domain-containing protein</fullName>
    </recommendedName>
</protein>
<dbReference type="AlphaFoldDB" id="A0AAV8YPG2"/>